<dbReference type="AlphaFoldDB" id="K3YF96"/>
<organism evidence="1 2">
    <name type="scientific">Setaria italica</name>
    <name type="common">Foxtail millet</name>
    <name type="synonym">Panicum italicum</name>
    <dbReference type="NCBI Taxonomy" id="4555"/>
    <lineage>
        <taxon>Eukaryota</taxon>
        <taxon>Viridiplantae</taxon>
        <taxon>Streptophyta</taxon>
        <taxon>Embryophyta</taxon>
        <taxon>Tracheophyta</taxon>
        <taxon>Spermatophyta</taxon>
        <taxon>Magnoliopsida</taxon>
        <taxon>Liliopsida</taxon>
        <taxon>Poales</taxon>
        <taxon>Poaceae</taxon>
        <taxon>PACMAD clade</taxon>
        <taxon>Panicoideae</taxon>
        <taxon>Panicodae</taxon>
        <taxon>Paniceae</taxon>
        <taxon>Cenchrinae</taxon>
        <taxon>Setaria</taxon>
    </lineage>
</organism>
<dbReference type="EMBL" id="AGNK02004078">
    <property type="status" value="NOT_ANNOTATED_CDS"/>
    <property type="molecule type" value="Genomic_DNA"/>
</dbReference>
<keyword evidence="2" id="KW-1185">Reference proteome</keyword>
<sequence>MGRIIIIVTSMVYHHANSIALLNNKSRERN</sequence>
<dbReference type="HOGENOM" id="CLU_3407044_0_0_1"/>
<reference evidence="1" key="2">
    <citation type="submission" date="2018-08" db="UniProtKB">
        <authorList>
            <consortium name="EnsemblPlants"/>
        </authorList>
    </citation>
    <scope>IDENTIFICATION</scope>
    <source>
        <strain evidence="1">Yugu1</strain>
    </source>
</reference>
<dbReference type="EnsemblPlants" id="KQK96289">
    <property type="protein sequence ID" value="KQK96289"/>
    <property type="gene ID" value="SETIT_012914mg"/>
</dbReference>
<protein>
    <submittedName>
        <fullName evidence="1">Uncharacterized protein</fullName>
    </submittedName>
</protein>
<name>K3YF96_SETIT</name>
<reference evidence="2" key="1">
    <citation type="journal article" date="2012" name="Nat. Biotechnol.">
        <title>Reference genome sequence of the model plant Setaria.</title>
        <authorList>
            <person name="Bennetzen J.L."/>
            <person name="Schmutz J."/>
            <person name="Wang H."/>
            <person name="Percifield R."/>
            <person name="Hawkins J."/>
            <person name="Pontaroli A.C."/>
            <person name="Estep M."/>
            <person name="Feng L."/>
            <person name="Vaughn J.N."/>
            <person name="Grimwood J."/>
            <person name="Jenkins J."/>
            <person name="Barry K."/>
            <person name="Lindquist E."/>
            <person name="Hellsten U."/>
            <person name="Deshpande S."/>
            <person name="Wang X."/>
            <person name="Wu X."/>
            <person name="Mitros T."/>
            <person name="Triplett J."/>
            <person name="Yang X."/>
            <person name="Ye C.Y."/>
            <person name="Mauro-Herrera M."/>
            <person name="Wang L."/>
            <person name="Li P."/>
            <person name="Sharma M."/>
            <person name="Sharma R."/>
            <person name="Ronald P.C."/>
            <person name="Panaud O."/>
            <person name="Kellogg E.A."/>
            <person name="Brutnell T.P."/>
            <person name="Doust A.N."/>
            <person name="Tuskan G.A."/>
            <person name="Rokhsar D."/>
            <person name="Devos K.M."/>
        </authorList>
    </citation>
    <scope>NUCLEOTIDE SEQUENCE [LARGE SCALE GENOMIC DNA]</scope>
    <source>
        <strain evidence="2">cv. Yugu1</strain>
    </source>
</reference>
<proteinExistence type="predicted"/>
<evidence type="ECO:0000313" key="2">
    <source>
        <dbReference type="Proteomes" id="UP000004995"/>
    </source>
</evidence>
<evidence type="ECO:0000313" key="1">
    <source>
        <dbReference type="EnsemblPlants" id="KQK96289"/>
    </source>
</evidence>
<dbReference type="Proteomes" id="UP000004995">
    <property type="component" value="Unassembled WGS sequence"/>
</dbReference>
<accession>K3YF96</accession>
<dbReference type="Gramene" id="KQK96289">
    <property type="protein sequence ID" value="KQK96289"/>
    <property type="gene ID" value="SETIT_012914mg"/>
</dbReference>
<dbReference type="InParanoid" id="K3YF96"/>